<keyword evidence="1" id="KW-0812">Transmembrane</keyword>
<feature type="transmembrane region" description="Helical" evidence="1">
    <location>
        <begin position="313"/>
        <end position="332"/>
    </location>
</feature>
<feature type="transmembrane region" description="Helical" evidence="1">
    <location>
        <begin position="113"/>
        <end position="134"/>
    </location>
</feature>
<name>C7ME97_BRAFD</name>
<evidence type="ECO:0000313" key="3">
    <source>
        <dbReference type="Proteomes" id="UP000001919"/>
    </source>
</evidence>
<feature type="transmembrane region" description="Helical" evidence="1">
    <location>
        <begin position="200"/>
        <end position="220"/>
    </location>
</feature>
<feature type="transmembrane region" description="Helical" evidence="1">
    <location>
        <begin position="6"/>
        <end position="31"/>
    </location>
</feature>
<sequence length="704" mass="75806">MEHLQAWIGTAPLLLALLGLLYLPGLLVLALARVRRNLAIGLAPAITCGLVGVGGIALDLLGVRWGRLSFLAVVAAACLLVLAYRWLLHRWGTDRRPLGGEVAGPRGSTAQHLAIAGAVLVAVLLHWIPVLVVVDPGFPSALTDPMFHYNGIHAVMSTGNASMFGAMDWNHGLRVLETTYPAVWHALAALVAGPGTTLQVAHVLALLVTPVVFLVGITCLGAEAFPRRREMMLLAPLVAAGFAAFPDYMTAGKGFWPNALALALLPGVLAVMIAVIIDASRGRLARNWVRYLGSVLVLLAGIAGMVLSHPTLLFTLLWVCAPGIAVVVFRLVRRLWRVWPRSRFLAAALLMAALGAVVLVVVLSHPQVQASMSRPVTGTWTAFLPRLTSTLVLWSTTPNPLVLCALLLFYGSVFAVAVAFAIRSRRSRWVLAAWAMQTLLVLGVYFPLPGLSSIAGIWYADAYRLFAIQVVFLALLLSMALSMAWTPSPAHGGAEPAVRWPAALERVRPLAGHRAARGLVAAVLVVHLALGGFLSWRAAYAPAAPAIGQERIISSPQELELLEELDELVPEGSVVLGDPLSGIGYAPVLGDVDSVFTQFTTRSLDRDGTFLAEHFADIHEDVRVCTVLRHYGIGYYYEDEPVQYEGESREIGLPGLYDVDTSEGFTPIASADGATLWRVDACGEIDPREDWWQEDWRGGTVTGR</sequence>
<feature type="transmembrane region" description="Helical" evidence="1">
    <location>
        <begin position="466"/>
        <end position="485"/>
    </location>
</feature>
<dbReference type="OrthoDB" id="3169698at2"/>
<keyword evidence="1" id="KW-0472">Membrane</keyword>
<feature type="transmembrane region" description="Helical" evidence="1">
    <location>
        <begin position="344"/>
        <end position="364"/>
    </location>
</feature>
<accession>C7ME97</accession>
<evidence type="ECO:0000313" key="2">
    <source>
        <dbReference type="EMBL" id="ACU85904.1"/>
    </source>
</evidence>
<dbReference type="HOGENOM" id="CLU_017691_1_0_11"/>
<feature type="transmembrane region" description="Helical" evidence="1">
    <location>
        <begin position="255"/>
        <end position="276"/>
    </location>
</feature>
<feature type="transmembrane region" description="Helical" evidence="1">
    <location>
        <begin position="515"/>
        <end position="536"/>
    </location>
</feature>
<dbReference type="Pfam" id="PF20176">
    <property type="entry name" value="DUF6541"/>
    <property type="match status" value="1"/>
</dbReference>
<feature type="transmembrane region" description="Helical" evidence="1">
    <location>
        <begin position="232"/>
        <end position="249"/>
    </location>
</feature>
<evidence type="ECO:0000256" key="1">
    <source>
        <dbReference type="SAM" id="Phobius"/>
    </source>
</evidence>
<dbReference type="AlphaFoldDB" id="C7ME97"/>
<gene>
    <name evidence="2" type="ordered locus">Bfae_20970</name>
</gene>
<reference evidence="2 3" key="1">
    <citation type="journal article" date="2009" name="Stand. Genomic Sci.">
        <title>Complete genome sequence of Brachybacterium faecium type strain (Schefferle 6-10).</title>
        <authorList>
            <person name="Lapidus A."/>
            <person name="Pukall R."/>
            <person name="Labuttii K."/>
            <person name="Copeland A."/>
            <person name="Del Rio T.G."/>
            <person name="Nolan M."/>
            <person name="Chen F."/>
            <person name="Lucas S."/>
            <person name="Tice H."/>
            <person name="Cheng J.F."/>
            <person name="Bruce D."/>
            <person name="Goodwin L."/>
            <person name="Pitluck S."/>
            <person name="Rohde M."/>
            <person name="Goker M."/>
            <person name="Pati A."/>
            <person name="Ivanova N."/>
            <person name="Mavrommatis K."/>
            <person name="Chen A."/>
            <person name="Palaniappan K."/>
            <person name="D'haeseleer P."/>
            <person name="Chain P."/>
            <person name="Bristow J."/>
            <person name="Eisen J.A."/>
            <person name="Markowitz V."/>
            <person name="Hugenholtz P."/>
            <person name="Kyrpides N.C."/>
            <person name="Klenk H.P."/>
        </authorList>
    </citation>
    <scope>NUCLEOTIDE SEQUENCE [LARGE SCALE GENOMIC DNA]</scope>
    <source>
        <strain evidence="3">ATCC 43885 / DSM 4810 / JCM 11609 / LMG 19847 / NBRC 14762 / NCIMB 9860 / 6-10</strain>
    </source>
</reference>
<dbReference type="KEGG" id="bfa:Bfae_20970"/>
<dbReference type="eggNOG" id="COG5617">
    <property type="taxonomic scope" value="Bacteria"/>
</dbReference>
<proteinExistence type="predicted"/>
<feature type="transmembrane region" description="Helical" evidence="1">
    <location>
        <begin position="70"/>
        <end position="88"/>
    </location>
</feature>
<dbReference type="Proteomes" id="UP000001919">
    <property type="component" value="Chromosome"/>
</dbReference>
<dbReference type="EMBL" id="CP001643">
    <property type="protein sequence ID" value="ACU85904.1"/>
    <property type="molecule type" value="Genomic_DNA"/>
</dbReference>
<feature type="transmembrane region" description="Helical" evidence="1">
    <location>
        <begin position="288"/>
        <end position="307"/>
    </location>
</feature>
<keyword evidence="3" id="KW-1185">Reference proteome</keyword>
<protein>
    <submittedName>
        <fullName evidence="2">Uncharacterized protein</fullName>
    </submittedName>
</protein>
<feature type="transmembrane region" description="Helical" evidence="1">
    <location>
        <begin position="429"/>
        <end position="446"/>
    </location>
</feature>
<dbReference type="InterPro" id="IPR046671">
    <property type="entry name" value="DUF6541"/>
</dbReference>
<organism evidence="2 3">
    <name type="scientific">Brachybacterium faecium (strain ATCC 43885 / DSM 4810 / JCM 11609 / LMG 19847 / NBRC 14762 / NCIMB 9860 / 6-10)</name>
    <dbReference type="NCBI Taxonomy" id="446465"/>
    <lineage>
        <taxon>Bacteria</taxon>
        <taxon>Bacillati</taxon>
        <taxon>Actinomycetota</taxon>
        <taxon>Actinomycetes</taxon>
        <taxon>Micrococcales</taxon>
        <taxon>Dermabacteraceae</taxon>
        <taxon>Brachybacterium</taxon>
    </lineage>
</organism>
<feature type="transmembrane region" description="Helical" evidence="1">
    <location>
        <begin position="38"/>
        <end position="58"/>
    </location>
</feature>
<keyword evidence="1" id="KW-1133">Transmembrane helix</keyword>
<dbReference type="STRING" id="446465.Bfae_20970"/>
<dbReference type="PATRIC" id="fig|446465.5.peg.2082"/>
<feature type="transmembrane region" description="Helical" evidence="1">
    <location>
        <begin position="400"/>
        <end position="422"/>
    </location>
</feature>